<accession>A0ABW2CCN9</accession>
<reference evidence="3" key="1">
    <citation type="journal article" date="2019" name="Int. J. Syst. Evol. Microbiol.">
        <title>The Global Catalogue of Microorganisms (GCM) 10K type strain sequencing project: providing services to taxonomists for standard genome sequencing and annotation.</title>
        <authorList>
            <consortium name="The Broad Institute Genomics Platform"/>
            <consortium name="The Broad Institute Genome Sequencing Center for Infectious Disease"/>
            <person name="Wu L."/>
            <person name="Ma J."/>
        </authorList>
    </citation>
    <scope>NUCLEOTIDE SEQUENCE [LARGE SCALE GENOMIC DNA]</scope>
    <source>
        <strain evidence="3">JCM 3369</strain>
    </source>
</reference>
<evidence type="ECO:0000313" key="3">
    <source>
        <dbReference type="Proteomes" id="UP001596380"/>
    </source>
</evidence>
<gene>
    <name evidence="2" type="ORF">ACFQKB_03855</name>
</gene>
<dbReference type="Pfam" id="PF04149">
    <property type="entry name" value="DUF397"/>
    <property type="match status" value="1"/>
</dbReference>
<protein>
    <submittedName>
        <fullName evidence="2">DUF397 domain-containing protein</fullName>
    </submittedName>
</protein>
<proteinExistence type="predicted"/>
<comment type="caution">
    <text evidence="2">The sequence shown here is derived from an EMBL/GenBank/DDBJ whole genome shotgun (WGS) entry which is preliminary data.</text>
</comment>
<keyword evidence="3" id="KW-1185">Reference proteome</keyword>
<name>A0ABW2CCN9_9ACTN</name>
<organism evidence="2 3">
    <name type="scientific">Actinomadura yumaensis</name>
    <dbReference type="NCBI Taxonomy" id="111807"/>
    <lineage>
        <taxon>Bacteria</taxon>
        <taxon>Bacillati</taxon>
        <taxon>Actinomycetota</taxon>
        <taxon>Actinomycetes</taxon>
        <taxon>Streptosporangiales</taxon>
        <taxon>Thermomonosporaceae</taxon>
        <taxon>Actinomadura</taxon>
    </lineage>
</organism>
<evidence type="ECO:0000313" key="2">
    <source>
        <dbReference type="EMBL" id="MFC6878893.1"/>
    </source>
</evidence>
<evidence type="ECO:0000259" key="1">
    <source>
        <dbReference type="Pfam" id="PF04149"/>
    </source>
</evidence>
<dbReference type="RefSeq" id="WP_160819598.1">
    <property type="nucleotide sequence ID" value="NZ_JBHSXE010000001.1"/>
</dbReference>
<feature type="domain" description="DUF397" evidence="1">
    <location>
        <begin position="6"/>
        <end position="58"/>
    </location>
</feature>
<dbReference type="Proteomes" id="UP001596380">
    <property type="component" value="Unassembled WGS sequence"/>
</dbReference>
<sequence length="64" mass="6725">MNLTSRWRKSTYSDQQGGACVELAALASSVGVRDSTDPAGPRLEIAPDAFAAFIARVKDGGLDL</sequence>
<dbReference type="InterPro" id="IPR007278">
    <property type="entry name" value="DUF397"/>
</dbReference>
<dbReference type="EMBL" id="JBHSXS010000001">
    <property type="protein sequence ID" value="MFC6878893.1"/>
    <property type="molecule type" value="Genomic_DNA"/>
</dbReference>